<comment type="caution">
    <text evidence="1">The sequence shown here is derived from an EMBL/GenBank/DDBJ whole genome shotgun (WGS) entry which is preliminary data.</text>
</comment>
<dbReference type="AlphaFoldDB" id="A0A2K3MER9"/>
<dbReference type="Proteomes" id="UP000236291">
    <property type="component" value="Unassembled WGS sequence"/>
</dbReference>
<dbReference type="EMBL" id="ASHM01059277">
    <property type="protein sequence ID" value="PNX89274.1"/>
    <property type="molecule type" value="Genomic_DNA"/>
</dbReference>
<evidence type="ECO:0000313" key="1">
    <source>
        <dbReference type="EMBL" id="PNX89274.1"/>
    </source>
</evidence>
<sequence length="67" mass="7461">MCVRVGPTESGGDGEIENGIWEWRLGLESENWEIWEEEEEDGLRCSVNGGKTNTICIGGDGVFRKVM</sequence>
<name>A0A2K3MER9_TRIPR</name>
<organism evidence="1 2">
    <name type="scientific">Trifolium pratense</name>
    <name type="common">Red clover</name>
    <dbReference type="NCBI Taxonomy" id="57577"/>
    <lineage>
        <taxon>Eukaryota</taxon>
        <taxon>Viridiplantae</taxon>
        <taxon>Streptophyta</taxon>
        <taxon>Embryophyta</taxon>
        <taxon>Tracheophyta</taxon>
        <taxon>Spermatophyta</taxon>
        <taxon>Magnoliopsida</taxon>
        <taxon>eudicotyledons</taxon>
        <taxon>Gunneridae</taxon>
        <taxon>Pentapetalae</taxon>
        <taxon>rosids</taxon>
        <taxon>fabids</taxon>
        <taxon>Fabales</taxon>
        <taxon>Fabaceae</taxon>
        <taxon>Papilionoideae</taxon>
        <taxon>50 kb inversion clade</taxon>
        <taxon>NPAAA clade</taxon>
        <taxon>Hologalegina</taxon>
        <taxon>IRL clade</taxon>
        <taxon>Trifolieae</taxon>
        <taxon>Trifolium</taxon>
    </lineage>
</organism>
<accession>A0A2K3MER9</accession>
<reference evidence="1 2" key="2">
    <citation type="journal article" date="2017" name="Front. Plant Sci.">
        <title>Gene Classification and Mining of Molecular Markers Useful in Red Clover (Trifolium pratense) Breeding.</title>
        <authorList>
            <person name="Istvanek J."/>
            <person name="Dluhosova J."/>
            <person name="Dluhos P."/>
            <person name="Patkova L."/>
            <person name="Nedelnik J."/>
            <person name="Repkova J."/>
        </authorList>
    </citation>
    <scope>NUCLEOTIDE SEQUENCE [LARGE SCALE GENOMIC DNA]</scope>
    <source>
        <strain evidence="2">cv. Tatra</strain>
        <tissue evidence="1">Young leaves</tissue>
    </source>
</reference>
<protein>
    <submittedName>
        <fullName evidence="1">Uncharacterized protein</fullName>
    </submittedName>
</protein>
<gene>
    <name evidence="1" type="ORF">L195_g045393</name>
</gene>
<evidence type="ECO:0000313" key="2">
    <source>
        <dbReference type="Proteomes" id="UP000236291"/>
    </source>
</evidence>
<reference evidence="1 2" key="1">
    <citation type="journal article" date="2014" name="Am. J. Bot.">
        <title>Genome assembly and annotation for red clover (Trifolium pratense; Fabaceae).</title>
        <authorList>
            <person name="Istvanek J."/>
            <person name="Jaros M."/>
            <person name="Krenek A."/>
            <person name="Repkova J."/>
        </authorList>
    </citation>
    <scope>NUCLEOTIDE SEQUENCE [LARGE SCALE GENOMIC DNA]</scope>
    <source>
        <strain evidence="2">cv. Tatra</strain>
        <tissue evidence="1">Young leaves</tissue>
    </source>
</reference>
<proteinExistence type="predicted"/>